<dbReference type="AlphaFoldDB" id="A0A2B4QXT9"/>
<feature type="non-terminal residue" evidence="11">
    <location>
        <position position="1"/>
    </location>
</feature>
<evidence type="ECO:0000256" key="5">
    <source>
        <dbReference type="ARBA" id="ARBA00022989"/>
    </source>
</evidence>
<dbReference type="InterPro" id="IPR046753">
    <property type="entry name" value="TOIP1/2_C"/>
</dbReference>
<comment type="caution">
    <text evidence="11">The sequence shown here is derived from an EMBL/GenBank/DDBJ whole genome shotgun (WGS) entry which is preliminary data.</text>
</comment>
<dbReference type="Gene3D" id="3.40.50.12190">
    <property type="match status" value="1"/>
</dbReference>
<keyword evidence="7" id="KW-0325">Glycoprotein</keyword>
<evidence type="ECO:0000259" key="10">
    <source>
        <dbReference type="Pfam" id="PF05609"/>
    </source>
</evidence>
<evidence type="ECO:0000313" key="12">
    <source>
        <dbReference type="Proteomes" id="UP000225706"/>
    </source>
</evidence>
<dbReference type="GO" id="GO:0016020">
    <property type="term" value="C:membrane"/>
    <property type="evidence" value="ECO:0007669"/>
    <property type="project" value="TreeGrafter"/>
</dbReference>
<protein>
    <submittedName>
        <fullName evidence="11">Torsin-1A-interacting protein 2</fullName>
    </submittedName>
</protein>
<gene>
    <name evidence="11" type="primary">Tor1aip2</name>
    <name evidence="11" type="ORF">AWC38_SpisGene25416</name>
</gene>
<name>A0A2B4QXT9_STYPI</name>
<organism evidence="11 12">
    <name type="scientific">Stylophora pistillata</name>
    <name type="common">Smooth cauliflower coral</name>
    <dbReference type="NCBI Taxonomy" id="50429"/>
    <lineage>
        <taxon>Eukaryota</taxon>
        <taxon>Metazoa</taxon>
        <taxon>Cnidaria</taxon>
        <taxon>Anthozoa</taxon>
        <taxon>Hexacorallia</taxon>
        <taxon>Scleractinia</taxon>
        <taxon>Astrocoeniina</taxon>
        <taxon>Pocilloporidae</taxon>
        <taxon>Stylophora</taxon>
    </lineage>
</organism>
<keyword evidence="4" id="KW-0812">Transmembrane</keyword>
<accession>A0A2B4QXT9</accession>
<keyword evidence="6" id="KW-0472">Membrane</keyword>
<keyword evidence="3" id="KW-0597">Phosphoprotein</keyword>
<evidence type="ECO:0000256" key="7">
    <source>
        <dbReference type="ARBA" id="ARBA00023180"/>
    </source>
</evidence>
<dbReference type="InterPro" id="IPR008662">
    <property type="entry name" value="TOIP1/2"/>
</dbReference>
<dbReference type="GO" id="GO:0001671">
    <property type="term" value="F:ATPase activator activity"/>
    <property type="evidence" value="ECO:0007669"/>
    <property type="project" value="InterPro"/>
</dbReference>
<proteinExistence type="inferred from homology"/>
<reference evidence="12" key="1">
    <citation type="journal article" date="2017" name="bioRxiv">
        <title>Comparative analysis of the genomes of Stylophora pistillata and Acropora digitifera provides evidence for extensive differences between species of corals.</title>
        <authorList>
            <person name="Voolstra C.R."/>
            <person name="Li Y."/>
            <person name="Liew Y.J."/>
            <person name="Baumgarten S."/>
            <person name="Zoccola D."/>
            <person name="Flot J.-F."/>
            <person name="Tambutte S."/>
            <person name="Allemand D."/>
            <person name="Aranda M."/>
        </authorList>
    </citation>
    <scope>NUCLEOTIDE SEQUENCE [LARGE SCALE GENOMIC DNA]</scope>
</reference>
<sequence>TDRFWKILRNRGLAHLRNKDPSQPLVLLVAAPPAAHEWVDCLATKLAEKLDPQHKTTLARIDAKEEKANPPEKTKKLMDNLLKEKCSAGHRVALVHHLELLPPPSPLLFYSYCHDQSAPYKHVAIIFTVHMPVEPSPSLSPKEAEESVEDYLSGEVWAKVDKDAVAGLLIFIADTVVLMNGEFSGSATDLCT</sequence>
<evidence type="ECO:0000256" key="9">
    <source>
        <dbReference type="ARBA" id="ARBA00037847"/>
    </source>
</evidence>
<evidence type="ECO:0000313" key="11">
    <source>
        <dbReference type="EMBL" id="PFX11104.1"/>
    </source>
</evidence>
<evidence type="ECO:0000256" key="2">
    <source>
        <dbReference type="ARBA" id="ARBA00007860"/>
    </source>
</evidence>
<evidence type="ECO:0000256" key="4">
    <source>
        <dbReference type="ARBA" id="ARBA00022692"/>
    </source>
</evidence>
<dbReference type="PANTHER" id="PTHR18843">
    <property type="entry name" value="TORSIN-1A-INTERACTING PROTEIN"/>
    <property type="match status" value="1"/>
</dbReference>
<keyword evidence="8" id="KW-0539">Nucleus</keyword>
<dbReference type="OrthoDB" id="6258998at2759"/>
<comment type="similarity">
    <text evidence="2">Belongs to the TOR1AIP family.</text>
</comment>
<keyword evidence="12" id="KW-1185">Reference proteome</keyword>
<feature type="domain" description="Torsin-1A-interacting protein 1/2 AAA+ activator" evidence="10">
    <location>
        <begin position="4"/>
        <end position="154"/>
    </location>
</feature>
<evidence type="ECO:0000256" key="3">
    <source>
        <dbReference type="ARBA" id="ARBA00022553"/>
    </source>
</evidence>
<evidence type="ECO:0000256" key="6">
    <source>
        <dbReference type="ARBA" id="ARBA00023136"/>
    </source>
</evidence>
<evidence type="ECO:0000256" key="1">
    <source>
        <dbReference type="ARBA" id="ARBA00004259"/>
    </source>
</evidence>
<dbReference type="GO" id="GO:0005635">
    <property type="term" value="C:nuclear envelope"/>
    <property type="evidence" value="ECO:0007669"/>
    <property type="project" value="UniProtKB-SubCell"/>
</dbReference>
<dbReference type="PANTHER" id="PTHR18843:SF7">
    <property type="entry name" value="LAMINA-ASSOCIATED POLYPEPTIDE 1B ISOFORM 1-RELATED"/>
    <property type="match status" value="1"/>
</dbReference>
<comment type="subcellular location">
    <subcellularLocation>
        <location evidence="9">Endomembrane system</location>
        <topology evidence="9">Single-pass membrane protein</topology>
    </subcellularLocation>
    <subcellularLocation>
        <location evidence="1">Nucleus envelope</location>
    </subcellularLocation>
</comment>
<dbReference type="Proteomes" id="UP000225706">
    <property type="component" value="Unassembled WGS sequence"/>
</dbReference>
<dbReference type="Pfam" id="PF05609">
    <property type="entry name" value="LAP1_C"/>
    <property type="match status" value="1"/>
</dbReference>
<evidence type="ECO:0000256" key="8">
    <source>
        <dbReference type="ARBA" id="ARBA00023242"/>
    </source>
</evidence>
<keyword evidence="5" id="KW-1133">Transmembrane helix</keyword>
<dbReference type="GO" id="GO:0061024">
    <property type="term" value="P:membrane organization"/>
    <property type="evidence" value="ECO:0007669"/>
    <property type="project" value="TreeGrafter"/>
</dbReference>
<dbReference type="EMBL" id="LSMT01003715">
    <property type="protein sequence ID" value="PFX11104.1"/>
    <property type="molecule type" value="Genomic_DNA"/>
</dbReference>
<dbReference type="InterPro" id="IPR038599">
    <property type="entry name" value="LAP1C-like_C_sf"/>
</dbReference>